<comment type="caution">
    <text evidence="3">The sequence shown here is derived from an EMBL/GenBank/DDBJ whole genome shotgun (WGS) entry which is preliminary data.</text>
</comment>
<evidence type="ECO:0000313" key="4">
    <source>
        <dbReference type="Proteomes" id="UP001595613"/>
    </source>
</evidence>
<dbReference type="Proteomes" id="UP001595613">
    <property type="component" value="Unassembled WGS sequence"/>
</dbReference>
<feature type="region of interest" description="Disordered" evidence="1">
    <location>
        <begin position="87"/>
        <end position="135"/>
    </location>
</feature>
<evidence type="ECO:0000256" key="1">
    <source>
        <dbReference type="SAM" id="MobiDB-lite"/>
    </source>
</evidence>
<proteinExistence type="predicted"/>
<organism evidence="3 4">
    <name type="scientific">Devosia honganensis</name>
    <dbReference type="NCBI Taxonomy" id="1610527"/>
    <lineage>
        <taxon>Bacteria</taxon>
        <taxon>Pseudomonadati</taxon>
        <taxon>Pseudomonadota</taxon>
        <taxon>Alphaproteobacteria</taxon>
        <taxon>Hyphomicrobiales</taxon>
        <taxon>Devosiaceae</taxon>
        <taxon>Devosia</taxon>
    </lineage>
</organism>
<keyword evidence="2" id="KW-0732">Signal</keyword>
<feature type="compositionally biased region" description="Polar residues" evidence="1">
    <location>
        <begin position="119"/>
        <end position="135"/>
    </location>
</feature>
<protein>
    <submittedName>
        <fullName evidence="3">Uncharacterized protein</fullName>
    </submittedName>
</protein>
<reference evidence="4" key="1">
    <citation type="journal article" date="2019" name="Int. J. Syst. Evol. Microbiol.">
        <title>The Global Catalogue of Microorganisms (GCM) 10K type strain sequencing project: providing services to taxonomists for standard genome sequencing and annotation.</title>
        <authorList>
            <consortium name="The Broad Institute Genomics Platform"/>
            <consortium name="The Broad Institute Genome Sequencing Center for Infectious Disease"/>
            <person name="Wu L."/>
            <person name="Ma J."/>
        </authorList>
    </citation>
    <scope>NUCLEOTIDE SEQUENCE [LARGE SCALE GENOMIC DNA]</scope>
    <source>
        <strain evidence="4">KCTC 42281</strain>
    </source>
</reference>
<sequence length="135" mass="13592">MKPIIALSLVAALAMTPSAQAGGFFGNAGNGGLLGNITSAVGLRDVNVLNGNTVAVGNNSSILSNIGNGILSGNGILGVGGHNTSYANSGNTTHTNTYLNSGNTTNSGNKTSVNSGNSQSSYWNSFNRQSSGKRW</sequence>
<evidence type="ECO:0000256" key="2">
    <source>
        <dbReference type="SAM" id="SignalP"/>
    </source>
</evidence>
<feature type="signal peptide" evidence="2">
    <location>
        <begin position="1"/>
        <end position="21"/>
    </location>
</feature>
<feature type="chain" id="PRO_5045376991" evidence="2">
    <location>
        <begin position="22"/>
        <end position="135"/>
    </location>
</feature>
<dbReference type="EMBL" id="JBHRYD010000001">
    <property type="protein sequence ID" value="MFC3703304.1"/>
    <property type="molecule type" value="Genomic_DNA"/>
</dbReference>
<feature type="compositionally biased region" description="Low complexity" evidence="1">
    <location>
        <begin position="95"/>
        <end position="118"/>
    </location>
</feature>
<evidence type="ECO:0000313" key="3">
    <source>
        <dbReference type="EMBL" id="MFC3703304.1"/>
    </source>
</evidence>
<keyword evidence="4" id="KW-1185">Reference proteome</keyword>
<name>A0ABV7WWN4_9HYPH</name>
<accession>A0ABV7WWN4</accession>
<dbReference type="RefSeq" id="WP_380094028.1">
    <property type="nucleotide sequence ID" value="NZ_JBHRYD010000001.1"/>
</dbReference>
<gene>
    <name evidence="3" type="ORF">ACFOOL_00880</name>
</gene>